<dbReference type="GO" id="GO:0046873">
    <property type="term" value="F:metal ion transmembrane transporter activity"/>
    <property type="evidence" value="ECO:0007669"/>
    <property type="project" value="InterPro"/>
</dbReference>
<feature type="transmembrane region" description="Helical" evidence="7">
    <location>
        <begin position="160"/>
        <end position="182"/>
    </location>
</feature>
<dbReference type="Pfam" id="PF02535">
    <property type="entry name" value="Zip"/>
    <property type="match status" value="2"/>
</dbReference>
<evidence type="ECO:0000256" key="6">
    <source>
        <dbReference type="ARBA" id="ARBA00023136"/>
    </source>
</evidence>
<organism evidence="8 9">
    <name type="scientific">Parthenolecanium corni</name>
    <dbReference type="NCBI Taxonomy" id="536013"/>
    <lineage>
        <taxon>Eukaryota</taxon>
        <taxon>Metazoa</taxon>
        <taxon>Ecdysozoa</taxon>
        <taxon>Arthropoda</taxon>
        <taxon>Hexapoda</taxon>
        <taxon>Insecta</taxon>
        <taxon>Pterygota</taxon>
        <taxon>Neoptera</taxon>
        <taxon>Paraneoptera</taxon>
        <taxon>Hemiptera</taxon>
        <taxon>Sternorrhyncha</taxon>
        <taxon>Coccoidea</taxon>
        <taxon>Coccidae</taxon>
        <taxon>Parthenolecanium</taxon>
    </lineage>
</organism>
<dbReference type="EMBL" id="JBBCAQ010000022">
    <property type="protein sequence ID" value="KAK7590427.1"/>
    <property type="molecule type" value="Genomic_DNA"/>
</dbReference>
<feature type="transmembrane region" description="Helical" evidence="7">
    <location>
        <begin position="128"/>
        <end position="148"/>
    </location>
</feature>
<evidence type="ECO:0000256" key="4">
    <source>
        <dbReference type="ARBA" id="ARBA00022989"/>
    </source>
</evidence>
<feature type="transmembrane region" description="Helical" evidence="7">
    <location>
        <begin position="194"/>
        <end position="213"/>
    </location>
</feature>
<protein>
    <recommendedName>
        <fullName evidence="10">Zinc transporter ZIP9</fullName>
    </recommendedName>
</protein>
<proteinExistence type="predicted"/>
<keyword evidence="6 7" id="KW-0472">Membrane</keyword>
<feature type="transmembrane region" description="Helical" evidence="7">
    <location>
        <begin position="88"/>
        <end position="107"/>
    </location>
</feature>
<dbReference type="PANTHER" id="PTHR16133:SF0">
    <property type="entry name" value="ZINC_IRON REGULATED TRANSPORTER-RELATED PROTEIN 102B, ISOFORM E"/>
    <property type="match status" value="1"/>
</dbReference>
<feature type="transmembrane region" description="Helical" evidence="7">
    <location>
        <begin position="35"/>
        <end position="55"/>
    </location>
</feature>
<comment type="caution">
    <text evidence="8">The sequence shown here is derived from an EMBL/GenBank/DDBJ whole genome shotgun (WGS) entry which is preliminary data.</text>
</comment>
<evidence type="ECO:0008006" key="10">
    <source>
        <dbReference type="Google" id="ProtNLM"/>
    </source>
</evidence>
<feature type="transmembrane region" description="Helical" evidence="7">
    <location>
        <begin position="263"/>
        <end position="280"/>
    </location>
</feature>
<feature type="transmembrane region" description="Helical" evidence="7">
    <location>
        <begin position="225"/>
        <end position="242"/>
    </location>
</feature>
<evidence type="ECO:0000256" key="3">
    <source>
        <dbReference type="ARBA" id="ARBA00022692"/>
    </source>
</evidence>
<dbReference type="InterPro" id="IPR003689">
    <property type="entry name" value="ZIP"/>
</dbReference>
<evidence type="ECO:0000256" key="7">
    <source>
        <dbReference type="SAM" id="Phobius"/>
    </source>
</evidence>
<reference evidence="8 9" key="1">
    <citation type="submission" date="2024-03" db="EMBL/GenBank/DDBJ databases">
        <title>Adaptation during the transition from Ophiocordyceps entomopathogen to insect associate is accompanied by gene loss and intensified selection.</title>
        <authorList>
            <person name="Ward C.M."/>
            <person name="Onetto C.A."/>
            <person name="Borneman A.R."/>
        </authorList>
    </citation>
    <scope>NUCLEOTIDE SEQUENCE [LARGE SCALE GENOMIC DNA]</scope>
    <source>
        <strain evidence="8">AWRI1</strain>
        <tissue evidence="8">Single Adult Female</tissue>
    </source>
</reference>
<evidence type="ECO:0000256" key="1">
    <source>
        <dbReference type="ARBA" id="ARBA00004127"/>
    </source>
</evidence>
<keyword evidence="3 7" id="KW-0812">Transmembrane</keyword>
<dbReference type="InterPro" id="IPR045891">
    <property type="entry name" value="ZIP9"/>
</dbReference>
<evidence type="ECO:0000256" key="2">
    <source>
        <dbReference type="ARBA" id="ARBA00004394"/>
    </source>
</evidence>
<evidence type="ECO:0000313" key="9">
    <source>
        <dbReference type="Proteomes" id="UP001367676"/>
    </source>
</evidence>
<keyword evidence="9" id="KW-1185">Reference proteome</keyword>
<evidence type="ECO:0000256" key="5">
    <source>
        <dbReference type="ARBA" id="ARBA00023034"/>
    </source>
</evidence>
<sequence>MDGGYFLVLLSILMFVASYGTGFIPLTLTFSESKLQTFTIFGAGLLVGTALAIIIPEGVDLLYQMVLIEVQQKKVNSTDKNNETSHPSLNLVLGSTLIVGFILMLLIDQFSSKHSREVESGLMQKNRCNITATLGLVVHAAVDGIALGAAATTSHTEVEIIVFLAIMLHKGPAAFALVSFLLHEGLDKIRIRKHLLAFSLAAPLAALVTFFGISQESKNSMSSMNATGIAMLFSAGTFLYVATVHVLPEVTYRAGGILKKNQLFFLILGTLLPLLLSYTSH</sequence>
<dbReference type="AlphaFoldDB" id="A0AAN9TTT1"/>
<dbReference type="GO" id="GO:0006829">
    <property type="term" value="P:zinc ion transport"/>
    <property type="evidence" value="ECO:0007669"/>
    <property type="project" value="InterPro"/>
</dbReference>
<dbReference type="PANTHER" id="PTHR16133">
    <property type="entry name" value="SOLUTE CARRIER FAMILY 39 ZINC TRANSPORTER , MEMBER 9-RELATED"/>
    <property type="match status" value="1"/>
</dbReference>
<gene>
    <name evidence="8" type="ORF">V9T40_002040</name>
</gene>
<feature type="transmembrane region" description="Helical" evidence="7">
    <location>
        <begin position="6"/>
        <end position="28"/>
    </location>
</feature>
<dbReference type="GO" id="GO:0000139">
    <property type="term" value="C:Golgi membrane"/>
    <property type="evidence" value="ECO:0007669"/>
    <property type="project" value="UniProtKB-SubCell"/>
</dbReference>
<dbReference type="Proteomes" id="UP001367676">
    <property type="component" value="Unassembled WGS sequence"/>
</dbReference>
<accession>A0AAN9TTT1</accession>
<comment type="subcellular location">
    <subcellularLocation>
        <location evidence="1">Endomembrane system</location>
        <topology evidence="1">Multi-pass membrane protein</topology>
    </subcellularLocation>
    <subcellularLocation>
        <location evidence="2">Golgi apparatus membrane</location>
    </subcellularLocation>
</comment>
<name>A0AAN9TTT1_9HEMI</name>
<keyword evidence="4 7" id="KW-1133">Transmembrane helix</keyword>
<evidence type="ECO:0000313" key="8">
    <source>
        <dbReference type="EMBL" id="KAK7590427.1"/>
    </source>
</evidence>
<keyword evidence="5" id="KW-0333">Golgi apparatus</keyword>